<protein>
    <recommendedName>
        <fullName evidence="3">Cation-transporting P-type ATPase C-terminal domain-containing protein</fullName>
    </recommendedName>
</protein>
<dbReference type="InterPro" id="IPR050510">
    <property type="entry name" value="Cation_transp_ATPase_P-type"/>
</dbReference>
<dbReference type="GO" id="GO:0046872">
    <property type="term" value="F:metal ion binding"/>
    <property type="evidence" value="ECO:0007669"/>
    <property type="project" value="UniProtKB-KW"/>
</dbReference>
<dbReference type="FunFam" id="1.20.1110.10:FF:000095">
    <property type="entry name" value="Sodium/potassium-transporting ATPase subunit alpha-1"/>
    <property type="match status" value="1"/>
</dbReference>
<feature type="transmembrane region" description="Helical" evidence="2">
    <location>
        <begin position="85"/>
        <end position="103"/>
    </location>
</feature>
<dbReference type="PRINTS" id="PR00121">
    <property type="entry name" value="NAKATPASE"/>
</dbReference>
<dbReference type="HOGENOM" id="CLU_002360_10_4_1"/>
<dbReference type="InterPro" id="IPR006068">
    <property type="entry name" value="ATPase_P-typ_cation-transptr_C"/>
</dbReference>
<dbReference type="AlphaFoldDB" id="S4R8S6"/>
<evidence type="ECO:0000313" key="4">
    <source>
        <dbReference type="Ensembl" id="ENSPMAP00000001607.1"/>
    </source>
</evidence>
<dbReference type="GeneTree" id="ENSGT00940000159259"/>
<dbReference type="GO" id="GO:1990573">
    <property type="term" value="P:potassium ion import across plasma membrane"/>
    <property type="evidence" value="ECO:0007669"/>
    <property type="project" value="TreeGrafter"/>
</dbReference>
<accession>S4R8S6</accession>
<dbReference type="GO" id="GO:0005886">
    <property type="term" value="C:plasma membrane"/>
    <property type="evidence" value="ECO:0007669"/>
    <property type="project" value="TreeGrafter"/>
</dbReference>
<dbReference type="PANTHER" id="PTHR43294">
    <property type="entry name" value="SODIUM/POTASSIUM-TRANSPORTING ATPASE SUBUNIT ALPHA"/>
    <property type="match status" value="1"/>
</dbReference>
<evidence type="ECO:0000256" key="2">
    <source>
        <dbReference type="SAM" id="Phobius"/>
    </source>
</evidence>
<name>S4R8S6_PETMA</name>
<feature type="domain" description="Cation-transporting P-type ATPase C-terminal" evidence="3">
    <location>
        <begin position="1"/>
        <end position="178"/>
    </location>
</feature>
<proteinExistence type="predicted"/>
<feature type="transmembrane region" description="Helical" evidence="2">
    <location>
        <begin position="155"/>
        <end position="171"/>
    </location>
</feature>
<keyword evidence="1" id="KW-0479">Metal-binding</keyword>
<evidence type="ECO:0000256" key="1">
    <source>
        <dbReference type="ARBA" id="ARBA00022723"/>
    </source>
</evidence>
<dbReference type="SUPFAM" id="SSF81665">
    <property type="entry name" value="Calcium ATPase, transmembrane domain M"/>
    <property type="match status" value="1"/>
</dbReference>
<reference evidence="4" key="2">
    <citation type="submission" date="2025-09" db="UniProtKB">
        <authorList>
            <consortium name="Ensembl"/>
        </authorList>
    </citation>
    <scope>IDENTIFICATION</scope>
</reference>
<dbReference type="Gene3D" id="1.20.1110.10">
    <property type="entry name" value="Calcium-transporting ATPase, transmembrane domain"/>
    <property type="match status" value="1"/>
</dbReference>
<dbReference type="GO" id="GO:0006883">
    <property type="term" value="P:intracellular sodium ion homeostasis"/>
    <property type="evidence" value="ECO:0007669"/>
    <property type="project" value="TreeGrafter"/>
</dbReference>
<dbReference type="PANTHER" id="PTHR43294:SF1">
    <property type="entry name" value="POTASSIUM-TRANSPORTING ATPASE ALPHA CHAIN 2"/>
    <property type="match status" value="1"/>
</dbReference>
<dbReference type="Pfam" id="PF00689">
    <property type="entry name" value="Cation_ATPase_C"/>
    <property type="match status" value="1"/>
</dbReference>
<dbReference type="Ensembl" id="ENSPMAT00000001614.1">
    <property type="protein sequence ID" value="ENSPMAP00000001607.1"/>
    <property type="gene ID" value="ENSPMAG00000001454.1"/>
</dbReference>
<dbReference type="GO" id="GO:0036376">
    <property type="term" value="P:sodium ion export across plasma membrane"/>
    <property type="evidence" value="ECO:0007669"/>
    <property type="project" value="TreeGrafter"/>
</dbReference>
<keyword evidence="2" id="KW-0472">Membrane</keyword>
<organism evidence="4">
    <name type="scientific">Petromyzon marinus</name>
    <name type="common">Sea lamprey</name>
    <dbReference type="NCBI Taxonomy" id="7757"/>
    <lineage>
        <taxon>Eukaryota</taxon>
        <taxon>Metazoa</taxon>
        <taxon>Chordata</taxon>
        <taxon>Craniata</taxon>
        <taxon>Vertebrata</taxon>
        <taxon>Cyclostomata</taxon>
        <taxon>Hyperoartia</taxon>
        <taxon>Petromyzontiformes</taxon>
        <taxon>Petromyzontidae</taxon>
        <taxon>Petromyzon</taxon>
    </lineage>
</organism>
<keyword evidence="2" id="KW-0812">Transmembrane</keyword>
<dbReference type="GO" id="GO:0005391">
    <property type="term" value="F:P-type sodium:potassium-exchanging transporter activity"/>
    <property type="evidence" value="ECO:0007669"/>
    <property type="project" value="TreeGrafter"/>
</dbReference>
<dbReference type="GO" id="GO:0030007">
    <property type="term" value="P:intracellular potassium ion homeostasis"/>
    <property type="evidence" value="ECO:0007669"/>
    <property type="project" value="TreeGrafter"/>
</dbReference>
<feature type="transmembrane region" description="Helical" evidence="2">
    <location>
        <begin position="21"/>
        <end position="41"/>
    </location>
</feature>
<feature type="transmembrane region" description="Helical" evidence="2">
    <location>
        <begin position="123"/>
        <end position="140"/>
    </location>
</feature>
<sequence length="240" mass="28382">MNRRPRNARIDHLVNSKLATYSYLQIGVTQAVGAFLSYFTVMAEEGWLPITCIGLRKHWEQVDEQELEDSYGQEWTFVQRQQQEFVCYTAFFVAIVIQQLADLVIRKTRRNSVFTQGLFRNKVVLLGMLSQLVIAAFLSYCPGMDEGLHFMPLRVGWWFVAISYAIFIWLYDEMRKFFIRRYPECKSTRKYVLRSIYYHTVIIHPSSSSMLGKSHLYRLERVHLELWHFTCTLFTQGSMN</sequence>
<dbReference type="GO" id="GO:1902600">
    <property type="term" value="P:proton transmembrane transport"/>
    <property type="evidence" value="ECO:0007669"/>
    <property type="project" value="TreeGrafter"/>
</dbReference>
<dbReference type="InterPro" id="IPR023298">
    <property type="entry name" value="ATPase_P-typ_TM_dom_sf"/>
</dbReference>
<reference evidence="4" key="1">
    <citation type="submission" date="2025-08" db="UniProtKB">
        <authorList>
            <consortium name="Ensembl"/>
        </authorList>
    </citation>
    <scope>IDENTIFICATION</scope>
</reference>
<keyword evidence="2" id="KW-1133">Transmembrane helix</keyword>
<evidence type="ECO:0000259" key="3">
    <source>
        <dbReference type="Pfam" id="PF00689"/>
    </source>
</evidence>